<dbReference type="Gene3D" id="2.20.25.110">
    <property type="entry name" value="S-adenosyl-L-methionine-dependent methyltransferases"/>
    <property type="match status" value="1"/>
</dbReference>
<protein>
    <submittedName>
        <fullName evidence="1">Class I SAM-dependent methyltransferase</fullName>
    </submittedName>
</protein>
<comment type="caution">
    <text evidence="1">The sequence shown here is derived from an EMBL/GenBank/DDBJ whole genome shotgun (WGS) entry which is preliminary data.</text>
</comment>
<dbReference type="RefSeq" id="WP_115361547.1">
    <property type="nucleotide sequence ID" value="NZ_QDKL01000002.1"/>
</dbReference>
<name>A0ABY0IIW3_9BACT</name>
<dbReference type="GO" id="GO:0032259">
    <property type="term" value="P:methylation"/>
    <property type="evidence" value="ECO:0007669"/>
    <property type="project" value="UniProtKB-KW"/>
</dbReference>
<dbReference type="GO" id="GO:0008168">
    <property type="term" value="F:methyltransferase activity"/>
    <property type="evidence" value="ECO:0007669"/>
    <property type="project" value="UniProtKB-KW"/>
</dbReference>
<dbReference type="PANTHER" id="PTHR37211">
    <property type="entry name" value="EXPRESSED PROTEIN"/>
    <property type="match status" value="1"/>
</dbReference>
<gene>
    <name evidence="1" type="ORF">DAY19_08895</name>
</gene>
<dbReference type="EMBL" id="QDKL01000002">
    <property type="protein sequence ID" value="RZF21796.1"/>
    <property type="molecule type" value="Genomic_DNA"/>
</dbReference>
<dbReference type="Gene3D" id="3.40.50.150">
    <property type="entry name" value="Vaccinia Virus protein VP39"/>
    <property type="match status" value="1"/>
</dbReference>
<dbReference type="Proteomes" id="UP000443582">
    <property type="component" value="Unassembled WGS sequence"/>
</dbReference>
<keyword evidence="1" id="KW-0808">Transferase</keyword>
<accession>A0ABY0IIW3</accession>
<keyword evidence="1" id="KW-0489">Methyltransferase</keyword>
<evidence type="ECO:0000313" key="1">
    <source>
        <dbReference type="EMBL" id="RZF21796.1"/>
    </source>
</evidence>
<reference evidence="2" key="1">
    <citation type="journal article" date="2019" name="Int. J. Syst. Evol. Microbiol.">
        <title>Halobacteriovorax valvorus sp. nov., a novel prokaryotic predator isolated from coastal seawater of China.</title>
        <authorList>
            <person name="Chen M.-X."/>
        </authorList>
    </citation>
    <scope>NUCLEOTIDE SEQUENCE [LARGE SCALE GENOMIC DNA]</scope>
    <source>
        <strain evidence="2">BL9</strain>
    </source>
</reference>
<dbReference type="PANTHER" id="PTHR37211:SF1">
    <property type="entry name" value="EXPRESSED PROTEIN"/>
    <property type="match status" value="1"/>
</dbReference>
<dbReference type="SUPFAM" id="SSF53335">
    <property type="entry name" value="S-adenosyl-L-methionine-dependent methyltransferases"/>
    <property type="match status" value="1"/>
</dbReference>
<keyword evidence="2" id="KW-1185">Reference proteome</keyword>
<sequence length="263" mass="31426">MSKIPTNLKYELYEKSVQNHEADIEFINKEYKKVFGREPKTLREDFGGTAAMACDWVKEGKDRQAWGIDLDEEPQAYGIENHYSRLTEEEKTRMHYIRGNVLDDYDFTADVTVAFNFSYFIFKERNVLLNYFKQVKKNMGPESIFMVDIFGGEECRQELEEETEHEDHTYFWDCDSYNPLTEEVQYYIHFKTHHDNKLYREAFSYNWRHWSVGEIKDIMKDAGFENVVTYWEGEDDDGTGDGNFYQSNDEENCESWVTYIMAY</sequence>
<organism evidence="1 2">
    <name type="scientific">Halobacteriovorax vibrionivorans</name>
    <dbReference type="NCBI Taxonomy" id="2152716"/>
    <lineage>
        <taxon>Bacteria</taxon>
        <taxon>Pseudomonadati</taxon>
        <taxon>Bdellovibrionota</taxon>
        <taxon>Bacteriovoracia</taxon>
        <taxon>Bacteriovoracales</taxon>
        <taxon>Halobacteriovoraceae</taxon>
        <taxon>Halobacteriovorax</taxon>
    </lineage>
</organism>
<dbReference type="InterPro" id="IPR029063">
    <property type="entry name" value="SAM-dependent_MTases_sf"/>
</dbReference>
<proteinExistence type="predicted"/>
<evidence type="ECO:0000313" key="2">
    <source>
        <dbReference type="Proteomes" id="UP000443582"/>
    </source>
</evidence>